<gene>
    <name evidence="2" type="ORF">EZS27_030488</name>
    <name evidence="1" type="ORF">EZS27_043508</name>
</gene>
<dbReference type="AlphaFoldDB" id="A0A5J4QGE6"/>
<evidence type="ECO:0000313" key="1">
    <source>
        <dbReference type="EMBL" id="KAA6304841.1"/>
    </source>
</evidence>
<dbReference type="EMBL" id="SNRY01011185">
    <property type="protein sequence ID" value="KAA6304841.1"/>
    <property type="molecule type" value="Genomic_DNA"/>
</dbReference>
<sequence length="37" mass="4212">ADICENNTGKDREGYGYVFSKVGQVERHIAGVIEYHR</sequence>
<name>A0A5J4QGE6_9ZZZZ</name>
<comment type="caution">
    <text evidence="2">The sequence shown here is derived from an EMBL/GenBank/DDBJ whole genome shotgun (WGS) entry which is preliminary data.</text>
</comment>
<proteinExistence type="predicted"/>
<evidence type="ECO:0000313" key="2">
    <source>
        <dbReference type="EMBL" id="KAA6319643.1"/>
    </source>
</evidence>
<organism evidence="2">
    <name type="scientific">termite gut metagenome</name>
    <dbReference type="NCBI Taxonomy" id="433724"/>
    <lineage>
        <taxon>unclassified sequences</taxon>
        <taxon>metagenomes</taxon>
        <taxon>organismal metagenomes</taxon>
    </lineage>
</organism>
<protein>
    <submittedName>
        <fullName evidence="2">Uncharacterized protein</fullName>
    </submittedName>
</protein>
<feature type="non-terminal residue" evidence="2">
    <location>
        <position position="1"/>
    </location>
</feature>
<accession>A0A5J4QGE6</accession>
<dbReference type="EMBL" id="SNRY01003816">
    <property type="protein sequence ID" value="KAA6319643.1"/>
    <property type="molecule type" value="Genomic_DNA"/>
</dbReference>
<reference evidence="2" key="1">
    <citation type="submission" date="2019-03" db="EMBL/GenBank/DDBJ databases">
        <title>Single cell metagenomics reveals metabolic interactions within the superorganism composed of flagellate Streblomastix strix and complex community of Bacteroidetes bacteria on its surface.</title>
        <authorList>
            <person name="Treitli S.C."/>
            <person name="Kolisko M."/>
            <person name="Husnik F."/>
            <person name="Keeling P."/>
            <person name="Hampl V."/>
        </authorList>
    </citation>
    <scope>NUCLEOTIDE SEQUENCE</scope>
    <source>
        <strain evidence="2">STM</strain>
    </source>
</reference>